<dbReference type="Proteomes" id="UP000243255">
    <property type="component" value="Unassembled WGS sequence"/>
</dbReference>
<dbReference type="GO" id="GO:0015074">
    <property type="term" value="P:DNA integration"/>
    <property type="evidence" value="ECO:0007669"/>
    <property type="project" value="InterPro"/>
</dbReference>
<protein>
    <recommendedName>
        <fullName evidence="4">Phage integrase family protein</fullName>
    </recommendedName>
</protein>
<dbReference type="RefSeq" id="WP_073126054.1">
    <property type="nucleotide sequence ID" value="NZ_BAABCH010000020.1"/>
</dbReference>
<evidence type="ECO:0000313" key="3">
    <source>
        <dbReference type="Proteomes" id="UP000243255"/>
    </source>
</evidence>
<evidence type="ECO:0008006" key="4">
    <source>
        <dbReference type="Google" id="ProtNLM"/>
    </source>
</evidence>
<keyword evidence="3" id="KW-1185">Reference proteome</keyword>
<dbReference type="Gene3D" id="1.10.443.10">
    <property type="entry name" value="Intergrase catalytic core"/>
    <property type="match status" value="1"/>
</dbReference>
<sequence length="446" mass="52673">MQYIEDIKLVDSNRMEWRYGQREATIIKNGLVKNYNFITLSNSNTNEFQISEYTDFFFHKKRLNNSIHTNKNNYGTTIVLFLNYIFFDREVTLNSIEDITVKIGEEFLNKFSYGDLRKGPTSRSMEVKTDEVIEKAEYALTSFYNWLFYQPNYKLNHIKKSDFNYETKIYKNKNRIDMREGFRQVKYLKSLFTVEYPHKEIKKKIESPDELMVYTLIEVAKQYDPMLAFGIALQSFAGLRCGEVCQMSRSRIVNRRPLGESISFCIDLTREHMLRNDGARTGEIKVSRVQLVYEAFLPYINRLYTEHMKLLRQKGLDGDEYGALFFGKNRKALKADRYADRYNKLITRLIERLGYMADNGNIQASVDFEMLLESKMNTHALRYFFTDYVARREDAHTLAMYRGDSSLTTALTYLSKSRGRVEYIKEIQNSFIESYEQITKTSFIRG</sequence>
<keyword evidence="1" id="KW-0233">DNA recombination</keyword>
<reference evidence="3" key="1">
    <citation type="submission" date="2016-11" db="EMBL/GenBank/DDBJ databases">
        <authorList>
            <person name="Varghese N."/>
            <person name="Submissions S."/>
        </authorList>
    </citation>
    <scope>NUCLEOTIDE SEQUENCE [LARGE SCALE GENOMIC DNA]</scope>
    <source>
        <strain evidence="3">DSM 2635</strain>
    </source>
</reference>
<dbReference type="SUPFAM" id="SSF56349">
    <property type="entry name" value="DNA breaking-rejoining enzymes"/>
    <property type="match status" value="1"/>
</dbReference>
<evidence type="ECO:0000313" key="2">
    <source>
        <dbReference type="EMBL" id="SHH01410.1"/>
    </source>
</evidence>
<proteinExistence type="predicted"/>
<dbReference type="EMBL" id="FQWX01000014">
    <property type="protein sequence ID" value="SHH01410.1"/>
    <property type="molecule type" value="Genomic_DNA"/>
</dbReference>
<evidence type="ECO:0000256" key="1">
    <source>
        <dbReference type="ARBA" id="ARBA00023172"/>
    </source>
</evidence>
<dbReference type="OrthoDB" id="2206342at2"/>
<gene>
    <name evidence="2" type="ORF">SAMN04488530_11448</name>
</gene>
<organism evidence="2 3">
    <name type="scientific">Asaccharospora irregularis DSM 2635</name>
    <dbReference type="NCBI Taxonomy" id="1121321"/>
    <lineage>
        <taxon>Bacteria</taxon>
        <taxon>Bacillati</taxon>
        <taxon>Bacillota</taxon>
        <taxon>Clostridia</taxon>
        <taxon>Peptostreptococcales</taxon>
        <taxon>Peptostreptococcaceae</taxon>
        <taxon>Asaccharospora</taxon>
    </lineage>
</organism>
<dbReference type="InterPro" id="IPR011010">
    <property type="entry name" value="DNA_brk_join_enz"/>
</dbReference>
<dbReference type="GO" id="GO:0006310">
    <property type="term" value="P:DNA recombination"/>
    <property type="evidence" value="ECO:0007669"/>
    <property type="project" value="UniProtKB-KW"/>
</dbReference>
<dbReference type="STRING" id="1121321.SAMN04488530_11448"/>
<dbReference type="InterPro" id="IPR013762">
    <property type="entry name" value="Integrase-like_cat_sf"/>
</dbReference>
<dbReference type="AlphaFoldDB" id="A0A1M5PI39"/>
<dbReference type="GO" id="GO:0003677">
    <property type="term" value="F:DNA binding"/>
    <property type="evidence" value="ECO:0007669"/>
    <property type="project" value="InterPro"/>
</dbReference>
<name>A0A1M5PI39_9FIRM</name>
<accession>A0A1M5PI39</accession>